<proteinExistence type="predicted"/>
<name>A0ABS2QV14_9BACI</name>
<evidence type="ECO:0000256" key="1">
    <source>
        <dbReference type="SAM" id="MobiDB-lite"/>
    </source>
</evidence>
<accession>A0ABS2QV14</accession>
<organism evidence="2 3">
    <name type="scientific">Priestia iocasae</name>
    <dbReference type="NCBI Taxonomy" id="2291674"/>
    <lineage>
        <taxon>Bacteria</taxon>
        <taxon>Bacillati</taxon>
        <taxon>Bacillota</taxon>
        <taxon>Bacilli</taxon>
        <taxon>Bacillales</taxon>
        <taxon>Bacillaceae</taxon>
        <taxon>Priestia</taxon>
    </lineage>
</organism>
<comment type="caution">
    <text evidence="2">The sequence shown here is derived from an EMBL/GenBank/DDBJ whole genome shotgun (WGS) entry which is preliminary data.</text>
</comment>
<feature type="region of interest" description="Disordered" evidence="1">
    <location>
        <begin position="30"/>
        <end position="51"/>
    </location>
</feature>
<protein>
    <submittedName>
        <fullName evidence="2">Rubredoxin</fullName>
    </submittedName>
</protein>
<dbReference type="Proteomes" id="UP000809829">
    <property type="component" value="Unassembled WGS sequence"/>
</dbReference>
<sequence>MANPYLCPSCKTNRTRFNVIEQKATSVKIDPKTGDVTDTYTNDSLDPFHTPYRGPERRIQCAACGLIEDEQMFVKHAEHHRLS</sequence>
<gene>
    <name evidence="2" type="ORF">JOC83_002124</name>
</gene>
<keyword evidence="3" id="KW-1185">Reference proteome</keyword>
<dbReference type="EMBL" id="JAFBFC010000003">
    <property type="protein sequence ID" value="MBM7703277.1"/>
    <property type="molecule type" value="Genomic_DNA"/>
</dbReference>
<evidence type="ECO:0000313" key="3">
    <source>
        <dbReference type="Proteomes" id="UP000809829"/>
    </source>
</evidence>
<reference evidence="2 3" key="1">
    <citation type="submission" date="2021-01" db="EMBL/GenBank/DDBJ databases">
        <title>Genomic Encyclopedia of Type Strains, Phase IV (KMG-IV): sequencing the most valuable type-strain genomes for metagenomic binning, comparative biology and taxonomic classification.</title>
        <authorList>
            <person name="Goeker M."/>
        </authorList>
    </citation>
    <scope>NUCLEOTIDE SEQUENCE [LARGE SCALE GENOMIC DNA]</scope>
    <source>
        <strain evidence="2 3">DSM 104297</strain>
    </source>
</reference>
<dbReference type="RefSeq" id="WP_205186893.1">
    <property type="nucleotide sequence ID" value="NZ_JAFBFC010000003.1"/>
</dbReference>
<evidence type="ECO:0000313" key="2">
    <source>
        <dbReference type="EMBL" id="MBM7703277.1"/>
    </source>
</evidence>